<dbReference type="EMBL" id="JACCCO010000003">
    <property type="protein sequence ID" value="NYF44317.1"/>
    <property type="molecule type" value="Genomic_DNA"/>
</dbReference>
<dbReference type="RefSeq" id="WP_179828342.1">
    <property type="nucleotide sequence ID" value="NZ_JACCCO010000003.1"/>
</dbReference>
<feature type="transmembrane region" description="Helical" evidence="1">
    <location>
        <begin position="154"/>
        <end position="174"/>
    </location>
</feature>
<protein>
    <recommendedName>
        <fullName evidence="4">Intracellular septation protein A</fullName>
    </recommendedName>
</protein>
<feature type="transmembrane region" description="Helical" evidence="1">
    <location>
        <begin position="7"/>
        <end position="25"/>
    </location>
</feature>
<dbReference type="Proteomes" id="UP000576393">
    <property type="component" value="Unassembled WGS sequence"/>
</dbReference>
<gene>
    <name evidence="2" type="ORF">HDA43_006544</name>
</gene>
<proteinExistence type="predicted"/>
<keyword evidence="1" id="KW-0812">Transmembrane</keyword>
<organism evidence="2 3">
    <name type="scientific">Streptosporangium sandarakinum</name>
    <dbReference type="NCBI Taxonomy" id="1260955"/>
    <lineage>
        <taxon>Bacteria</taxon>
        <taxon>Bacillati</taxon>
        <taxon>Actinomycetota</taxon>
        <taxon>Actinomycetes</taxon>
        <taxon>Streptosporangiales</taxon>
        <taxon>Streptosporangiaceae</taxon>
        <taxon>Streptosporangium</taxon>
    </lineage>
</organism>
<accession>A0A852V3B7</accession>
<evidence type="ECO:0000256" key="1">
    <source>
        <dbReference type="SAM" id="Phobius"/>
    </source>
</evidence>
<feature type="transmembrane region" description="Helical" evidence="1">
    <location>
        <begin position="84"/>
        <end position="103"/>
    </location>
</feature>
<keyword evidence="1" id="KW-1133">Transmembrane helix</keyword>
<dbReference type="AlphaFoldDB" id="A0A852V3B7"/>
<dbReference type="NCBIfam" id="NF041646">
    <property type="entry name" value="VC0807_fam"/>
    <property type="match status" value="1"/>
</dbReference>
<evidence type="ECO:0008006" key="4">
    <source>
        <dbReference type="Google" id="ProtNLM"/>
    </source>
</evidence>
<evidence type="ECO:0000313" key="3">
    <source>
        <dbReference type="Proteomes" id="UP000576393"/>
    </source>
</evidence>
<keyword evidence="3" id="KW-1185">Reference proteome</keyword>
<feature type="transmembrane region" description="Helical" evidence="1">
    <location>
        <begin position="59"/>
        <end position="78"/>
    </location>
</feature>
<evidence type="ECO:0000313" key="2">
    <source>
        <dbReference type="EMBL" id="NYF44317.1"/>
    </source>
</evidence>
<comment type="caution">
    <text evidence="2">The sequence shown here is derived from an EMBL/GenBank/DDBJ whole genome shotgun (WGS) entry which is preliminary data.</text>
</comment>
<sequence length="219" mass="23559">MNGRARAGLLLLVDLVAPAGLYYLLRAAGLGETAALLTCSLMPGAGMTLTFVRERRLDPVGLFMTGVTLAGAGLTLVTGSPRLILLKGALLMAAFGGWFLYSARGGDPVHGPRPMAMRLSRPLLEGWAVARWRPWDELWEHSPLFRRIWRVSTIIWGAGALADAAVRAVIAFALPVDLAVGLNGGLYALYSVLMLVIVNVYQVRAGLFDRRVYASAAPE</sequence>
<feature type="transmembrane region" description="Helical" evidence="1">
    <location>
        <begin position="31"/>
        <end position="52"/>
    </location>
</feature>
<keyword evidence="1" id="KW-0472">Membrane</keyword>
<name>A0A852V3B7_9ACTN</name>
<feature type="transmembrane region" description="Helical" evidence="1">
    <location>
        <begin position="180"/>
        <end position="201"/>
    </location>
</feature>
<reference evidence="2 3" key="1">
    <citation type="submission" date="2020-07" db="EMBL/GenBank/DDBJ databases">
        <title>Sequencing the genomes of 1000 actinobacteria strains.</title>
        <authorList>
            <person name="Klenk H.-P."/>
        </authorList>
    </citation>
    <scope>NUCLEOTIDE SEQUENCE [LARGE SCALE GENOMIC DNA]</scope>
    <source>
        <strain evidence="2 3">DSM 45763</strain>
    </source>
</reference>